<protein>
    <submittedName>
        <fullName evidence="1">Uncharacterized protein</fullName>
    </submittedName>
</protein>
<accession>A0A4U8UU01</accession>
<reference evidence="1 2" key="2">
    <citation type="journal article" date="2019" name="G3 (Bethesda)">
        <title>Hybrid Assembly of the Genome of the Entomopathogenic Nematode Steinernema carpocapsae Identifies the X-Chromosome.</title>
        <authorList>
            <person name="Serra L."/>
            <person name="Macchietto M."/>
            <person name="Macias-Munoz A."/>
            <person name="McGill C.J."/>
            <person name="Rodriguez I.M."/>
            <person name="Rodriguez B."/>
            <person name="Murad R."/>
            <person name="Mortazavi A."/>
        </authorList>
    </citation>
    <scope>NUCLEOTIDE SEQUENCE [LARGE SCALE GENOMIC DNA]</scope>
    <source>
        <strain evidence="1 2">ALL</strain>
    </source>
</reference>
<dbReference type="EMBL" id="AZBU02000001">
    <property type="protein sequence ID" value="TMS36786.1"/>
    <property type="molecule type" value="Genomic_DNA"/>
</dbReference>
<reference evidence="1 2" key="1">
    <citation type="journal article" date="2015" name="Genome Biol.">
        <title>Comparative genomics of Steinernema reveals deeply conserved gene regulatory networks.</title>
        <authorList>
            <person name="Dillman A.R."/>
            <person name="Macchietto M."/>
            <person name="Porter C.F."/>
            <person name="Rogers A."/>
            <person name="Williams B."/>
            <person name="Antoshechkin I."/>
            <person name="Lee M.M."/>
            <person name="Goodwin Z."/>
            <person name="Lu X."/>
            <person name="Lewis E.E."/>
            <person name="Goodrich-Blair H."/>
            <person name="Stock S.P."/>
            <person name="Adams B.J."/>
            <person name="Sternberg P.W."/>
            <person name="Mortazavi A."/>
        </authorList>
    </citation>
    <scope>NUCLEOTIDE SEQUENCE [LARGE SCALE GENOMIC DNA]</scope>
    <source>
        <strain evidence="1 2">ALL</strain>
    </source>
</reference>
<dbReference type="Proteomes" id="UP000298663">
    <property type="component" value="Unassembled WGS sequence"/>
</dbReference>
<proteinExistence type="predicted"/>
<sequence>MFRYRMCSIRRMTFCGLNYGIWTNNPNRRLSSALFEEKPPMVAVLPSIRVSLLQRSLHVFCDSIRVIDAI</sequence>
<gene>
    <name evidence="1" type="ORF">L596_003868</name>
</gene>
<evidence type="ECO:0000313" key="2">
    <source>
        <dbReference type="Proteomes" id="UP000298663"/>
    </source>
</evidence>
<evidence type="ECO:0000313" key="1">
    <source>
        <dbReference type="EMBL" id="TMS36786.1"/>
    </source>
</evidence>
<keyword evidence="2" id="KW-1185">Reference proteome</keyword>
<comment type="caution">
    <text evidence="1">The sequence shown here is derived from an EMBL/GenBank/DDBJ whole genome shotgun (WGS) entry which is preliminary data.</text>
</comment>
<dbReference type="AlphaFoldDB" id="A0A4U8UU01"/>
<name>A0A4U8UU01_STECR</name>
<organism evidence="1 2">
    <name type="scientific">Steinernema carpocapsae</name>
    <name type="common">Entomopathogenic nematode</name>
    <dbReference type="NCBI Taxonomy" id="34508"/>
    <lineage>
        <taxon>Eukaryota</taxon>
        <taxon>Metazoa</taxon>
        <taxon>Ecdysozoa</taxon>
        <taxon>Nematoda</taxon>
        <taxon>Chromadorea</taxon>
        <taxon>Rhabditida</taxon>
        <taxon>Tylenchina</taxon>
        <taxon>Panagrolaimomorpha</taxon>
        <taxon>Strongyloidoidea</taxon>
        <taxon>Steinernematidae</taxon>
        <taxon>Steinernema</taxon>
    </lineage>
</organism>